<dbReference type="STRING" id="94827.A0A099ZBC2"/>
<evidence type="ECO:0000313" key="2">
    <source>
        <dbReference type="Proteomes" id="UP000053641"/>
    </source>
</evidence>
<protein>
    <submittedName>
        <fullName evidence="1">Uncharacterized protein</fullName>
    </submittedName>
</protein>
<accession>A0A099ZBC2</accession>
<gene>
    <name evidence="1" type="ORF">N309_10807</name>
</gene>
<keyword evidence="2" id="KW-1185">Reference proteome</keyword>
<dbReference type="Proteomes" id="UP000053641">
    <property type="component" value="Unassembled WGS sequence"/>
</dbReference>
<feature type="non-terminal residue" evidence="1">
    <location>
        <position position="1"/>
    </location>
</feature>
<organism evidence="1 2">
    <name type="scientific">Tinamus guttatus</name>
    <name type="common">White-throated tinamou</name>
    <dbReference type="NCBI Taxonomy" id="94827"/>
    <lineage>
        <taxon>Eukaryota</taxon>
        <taxon>Metazoa</taxon>
        <taxon>Chordata</taxon>
        <taxon>Craniata</taxon>
        <taxon>Vertebrata</taxon>
        <taxon>Euteleostomi</taxon>
        <taxon>Archelosauria</taxon>
        <taxon>Archosauria</taxon>
        <taxon>Dinosauria</taxon>
        <taxon>Saurischia</taxon>
        <taxon>Theropoda</taxon>
        <taxon>Coelurosauria</taxon>
        <taxon>Aves</taxon>
        <taxon>Palaeognathae</taxon>
        <taxon>Tinamiformes</taxon>
        <taxon>Tinamidae</taxon>
        <taxon>Tinamus</taxon>
    </lineage>
</organism>
<dbReference type="EMBL" id="KL890768">
    <property type="protein sequence ID" value="KGL78140.1"/>
    <property type="molecule type" value="Genomic_DNA"/>
</dbReference>
<dbReference type="AlphaFoldDB" id="A0A099ZBC2"/>
<reference evidence="1 2" key="1">
    <citation type="submission" date="2014-06" db="EMBL/GenBank/DDBJ databases">
        <title>Genome evolution of avian class.</title>
        <authorList>
            <person name="Zhang G."/>
            <person name="Li C."/>
        </authorList>
    </citation>
    <scope>NUCLEOTIDE SEQUENCE [LARGE SCALE GENOMIC DNA]</scope>
    <source>
        <strain evidence="1">BGI_N309</strain>
    </source>
</reference>
<sequence length="57" mass="6551">DTLQELLTTICSLKTTVEAFQEELQLLKDKTGLEDLRERLGQLDEHGHLLQSLLDQM</sequence>
<evidence type="ECO:0000313" key="1">
    <source>
        <dbReference type="EMBL" id="KGL78140.1"/>
    </source>
</evidence>
<feature type="non-terminal residue" evidence="1">
    <location>
        <position position="57"/>
    </location>
</feature>
<name>A0A099ZBC2_TINGU</name>
<proteinExistence type="predicted"/>